<dbReference type="STRING" id="1618443.UV73_C0006G0057"/>
<dbReference type="Pfam" id="PF13810">
    <property type="entry name" value="DUF4185"/>
    <property type="match status" value="1"/>
</dbReference>
<dbReference type="InterPro" id="IPR036439">
    <property type="entry name" value="Dockerin_dom_sf"/>
</dbReference>
<comment type="caution">
    <text evidence="3">The sequence shown here is derived from an EMBL/GenBank/DDBJ whole genome shotgun (WGS) entry which is preliminary data.</text>
</comment>
<feature type="chain" id="PRO_5002537404" evidence="1">
    <location>
        <begin position="25"/>
        <end position="417"/>
    </location>
</feature>
<dbReference type="SUPFAM" id="SSF63446">
    <property type="entry name" value="Type I dockerin domain"/>
    <property type="match status" value="1"/>
</dbReference>
<accession>A0A0G1GFV0</accession>
<evidence type="ECO:0000256" key="1">
    <source>
        <dbReference type="SAM" id="SignalP"/>
    </source>
</evidence>
<feature type="signal peptide" evidence="1">
    <location>
        <begin position="1"/>
        <end position="24"/>
    </location>
</feature>
<dbReference type="InterPro" id="IPR025442">
    <property type="entry name" value="DUF4185"/>
</dbReference>
<keyword evidence="1" id="KW-0732">Signal</keyword>
<dbReference type="CDD" id="cd14256">
    <property type="entry name" value="Dockerin_I"/>
    <property type="match status" value="1"/>
</dbReference>
<evidence type="ECO:0000313" key="4">
    <source>
        <dbReference type="Proteomes" id="UP000034894"/>
    </source>
</evidence>
<organism evidence="3 4">
    <name type="scientific">Candidatus Gottesmanbacteria bacterium GW2011_GWA2_43_14</name>
    <dbReference type="NCBI Taxonomy" id="1618443"/>
    <lineage>
        <taxon>Bacteria</taxon>
        <taxon>Candidatus Gottesmaniibacteriota</taxon>
    </lineage>
</organism>
<dbReference type="InterPro" id="IPR018247">
    <property type="entry name" value="EF_Hand_1_Ca_BS"/>
</dbReference>
<protein>
    <submittedName>
        <fullName evidence="3">Beta-lactamase</fullName>
    </submittedName>
</protein>
<dbReference type="PROSITE" id="PS00018">
    <property type="entry name" value="EF_HAND_1"/>
    <property type="match status" value="1"/>
</dbReference>
<sequence>MRQKILTLILLLLLFIGHTRPAGAAAPSLPQSPVIKSISFDASPVISLAQGSDIWVNTWADDDKLYTSYGDGTGFGSGTKLSLGLAVISGIPPTISGANISSSTGQQTGDGPNGKKASGMLMVNGVIYMLVRNADQNGNQCQLAWSADHAKTWTWSSWKIAELGYCAFLNYGKNYSGARDGYVYAFFSNGPNAYNETSDVVLARVPKEKITDRASYEFFSGSISSPAWSAAIGSRKSVLNYPKGINRIDVTYNAPLKRYLMTNRSRAKAGGENQFTIFDAPEPWGPWSLVYYELQTSTSNLQWGESQHIPSKWISGNGKTIYVIYAGNDTLKVKKAVLQTDGNPPITSTVAPTVVTPPLTLKPGDANKDGKVDGLDYVVWLNNYNKTVTAGASVGDFDKNSKVDGLDYVIWLNNYNS</sequence>
<dbReference type="Gene3D" id="1.10.1330.10">
    <property type="entry name" value="Dockerin domain"/>
    <property type="match status" value="1"/>
</dbReference>
<dbReference type="Proteomes" id="UP000034894">
    <property type="component" value="Unassembled WGS sequence"/>
</dbReference>
<reference evidence="3 4" key="1">
    <citation type="journal article" date="2015" name="Nature">
        <title>rRNA introns, odd ribosomes, and small enigmatic genomes across a large radiation of phyla.</title>
        <authorList>
            <person name="Brown C.T."/>
            <person name="Hug L.A."/>
            <person name="Thomas B.C."/>
            <person name="Sharon I."/>
            <person name="Castelle C.J."/>
            <person name="Singh A."/>
            <person name="Wilkins M.J."/>
            <person name="Williams K.H."/>
            <person name="Banfield J.F."/>
        </authorList>
    </citation>
    <scope>NUCLEOTIDE SEQUENCE [LARGE SCALE GENOMIC DNA]</scope>
</reference>
<name>A0A0G1GFV0_9BACT</name>
<dbReference type="EMBL" id="LCFP01000006">
    <property type="protein sequence ID" value="KKS97703.1"/>
    <property type="molecule type" value="Genomic_DNA"/>
</dbReference>
<gene>
    <name evidence="3" type="ORF">UV73_C0006G0057</name>
</gene>
<feature type="domain" description="DUF4185" evidence="2">
    <location>
        <begin position="127"/>
        <end position="290"/>
    </location>
</feature>
<dbReference type="GO" id="GO:0000272">
    <property type="term" value="P:polysaccharide catabolic process"/>
    <property type="evidence" value="ECO:0007669"/>
    <property type="project" value="InterPro"/>
</dbReference>
<dbReference type="AlphaFoldDB" id="A0A0G1GFV0"/>
<evidence type="ECO:0000313" key="3">
    <source>
        <dbReference type="EMBL" id="KKS97703.1"/>
    </source>
</evidence>
<proteinExistence type="predicted"/>
<evidence type="ECO:0000259" key="2">
    <source>
        <dbReference type="Pfam" id="PF13810"/>
    </source>
</evidence>